<feature type="domain" description="FHA" evidence="1">
    <location>
        <begin position="815"/>
        <end position="871"/>
    </location>
</feature>
<dbReference type="InterPro" id="IPR000253">
    <property type="entry name" value="FHA_dom"/>
</dbReference>
<dbReference type="CDD" id="cd22687">
    <property type="entry name" value="FHA_MCRS1"/>
    <property type="match status" value="1"/>
</dbReference>
<dbReference type="Pfam" id="PF00498">
    <property type="entry name" value="FHA"/>
    <property type="match status" value="1"/>
</dbReference>
<accession>A0AAV9AFA1</accession>
<organism evidence="2 3">
    <name type="scientific">Acorus gramineus</name>
    <name type="common">Dwarf sweet flag</name>
    <dbReference type="NCBI Taxonomy" id="55184"/>
    <lineage>
        <taxon>Eukaryota</taxon>
        <taxon>Viridiplantae</taxon>
        <taxon>Streptophyta</taxon>
        <taxon>Embryophyta</taxon>
        <taxon>Tracheophyta</taxon>
        <taxon>Spermatophyta</taxon>
        <taxon>Magnoliopsida</taxon>
        <taxon>Liliopsida</taxon>
        <taxon>Acoraceae</taxon>
        <taxon>Acorus</taxon>
    </lineage>
</organism>
<reference evidence="2" key="2">
    <citation type="submission" date="2023-06" db="EMBL/GenBank/DDBJ databases">
        <authorList>
            <person name="Ma L."/>
            <person name="Liu K.-W."/>
            <person name="Li Z."/>
            <person name="Hsiao Y.-Y."/>
            <person name="Qi Y."/>
            <person name="Fu T."/>
            <person name="Tang G."/>
            <person name="Zhang D."/>
            <person name="Sun W.-H."/>
            <person name="Liu D.-K."/>
            <person name="Li Y."/>
            <person name="Chen G.-Z."/>
            <person name="Liu X.-D."/>
            <person name="Liao X.-Y."/>
            <person name="Jiang Y.-T."/>
            <person name="Yu X."/>
            <person name="Hao Y."/>
            <person name="Huang J."/>
            <person name="Zhao X.-W."/>
            <person name="Ke S."/>
            <person name="Chen Y.-Y."/>
            <person name="Wu W.-L."/>
            <person name="Hsu J.-L."/>
            <person name="Lin Y.-F."/>
            <person name="Huang M.-D."/>
            <person name="Li C.-Y."/>
            <person name="Huang L."/>
            <person name="Wang Z.-W."/>
            <person name="Zhao X."/>
            <person name="Zhong W.-Y."/>
            <person name="Peng D.-H."/>
            <person name="Ahmad S."/>
            <person name="Lan S."/>
            <person name="Zhang J.-S."/>
            <person name="Tsai W.-C."/>
            <person name="Van De Peer Y."/>
            <person name="Liu Z.-J."/>
        </authorList>
    </citation>
    <scope>NUCLEOTIDE SEQUENCE</scope>
    <source>
        <strain evidence="2">SCP</strain>
        <tissue evidence="2">Leaves</tissue>
    </source>
</reference>
<dbReference type="GO" id="GO:0044545">
    <property type="term" value="C:NSL complex"/>
    <property type="evidence" value="ECO:0007669"/>
    <property type="project" value="TreeGrafter"/>
</dbReference>
<comment type="caution">
    <text evidence="2">The sequence shown here is derived from an EMBL/GenBank/DDBJ whole genome shotgun (WGS) entry which is preliminary data.</text>
</comment>
<dbReference type="Proteomes" id="UP001179952">
    <property type="component" value="Unassembled WGS sequence"/>
</dbReference>
<dbReference type="PANTHER" id="PTHR13233">
    <property type="entry name" value="MICROSPHERULE PROTEIN 1"/>
    <property type="match status" value="1"/>
</dbReference>
<dbReference type="PANTHER" id="PTHR13233:SF0">
    <property type="entry name" value="MICROSPHERULE PROTEIN 1"/>
    <property type="match status" value="1"/>
</dbReference>
<dbReference type="SUPFAM" id="SSF49879">
    <property type="entry name" value="SMAD/FHA domain"/>
    <property type="match status" value="1"/>
</dbReference>
<dbReference type="GO" id="GO:0002151">
    <property type="term" value="F:G-quadruplex RNA binding"/>
    <property type="evidence" value="ECO:0007669"/>
    <property type="project" value="InterPro"/>
</dbReference>
<keyword evidence="3" id="KW-1185">Reference proteome</keyword>
<dbReference type="EMBL" id="JAUJYN010000010">
    <property type="protein sequence ID" value="KAK1262672.1"/>
    <property type="molecule type" value="Genomic_DNA"/>
</dbReference>
<dbReference type="InterPro" id="IPR037912">
    <property type="entry name" value="MCRS1"/>
</dbReference>
<dbReference type="GO" id="GO:0071339">
    <property type="term" value="C:MLL1 complex"/>
    <property type="evidence" value="ECO:0007669"/>
    <property type="project" value="InterPro"/>
</dbReference>
<evidence type="ECO:0000313" key="2">
    <source>
        <dbReference type="EMBL" id="KAK1262672.1"/>
    </source>
</evidence>
<dbReference type="SMART" id="SM00240">
    <property type="entry name" value="FHA"/>
    <property type="match status" value="1"/>
</dbReference>
<dbReference type="PROSITE" id="PS50006">
    <property type="entry name" value="FHA_DOMAIN"/>
    <property type="match status" value="1"/>
</dbReference>
<proteinExistence type="predicted"/>
<dbReference type="InterPro" id="IPR008984">
    <property type="entry name" value="SMAD_FHA_dom_sf"/>
</dbReference>
<gene>
    <name evidence="2" type="ORF">QJS04_geneDACA008947</name>
</gene>
<dbReference type="Gene3D" id="2.60.200.20">
    <property type="match status" value="1"/>
</dbReference>
<sequence>MGAVAPLTQWIPEDDVLLKNAVEAGASLECLARGAVPFSRRFSVRELQDRWHSLLYNPKISEEASARMIEVEMEVPMRNYSKSKKSCGFNGKRGSGKRKVDSVRSHYYAMRKRICSEPNNNLDCDFLMRSGECTSEHVNPKIQAECPVGKCISGVTSFSGGSTSIHFKHLETGINTAAEHAFPVMHRTGASAPDAPSNPFHCCVDTRKVKIPDEILDQDKLYGFAENVSFIPINNSVGNGLRNSCRPRDAGNSFPRMPGENLESFGNRPEVSGMVSAQTSPADNLFGSEDLNLKLDLVDNKHDGLCSGFRGLQDPSSSVLDGGVSYHQLGCSSEHPVMPIWERVEDISTLNMPKLEKVDTPGFDLTCSDPKLNAGICADGLDNPMAFCEGDLIELQNSLLNFGNDELMYLDVESKDMSLDGLSSILLSSPNDEHGVDMPDSSGPEAVTPVHSHHVISDGTCIKGPVNPSDRSHSVIAEVCCKANDPKIDLAEAIVQNSHSLQPCKEIMICVLNTEDTEIPCNDEVYVLTEDPLQVASSEVQNNTVETSGMDSFSTKVFPDSLKGSGKGFNGLMIKDETLTKIPAPSLKTGMRQEMDSMLTDGKRLRKVLSDNYSIVVASRQLGNAGRDTSPAASASADLQPSLINVPGKDVPKFGYDRHNLNNSTGSLNKALKGPGNAKIGSVEVDDGRGANMTSELQKCASLHVEQASMEDGFLDAEMILSTLHQDEQLPNRGDDSPYFSDIETLILDMDLDIDTRESCLTKEVSNYQNNNTKKAIIRLEQGARAYMQRAIASHGAFAVIYGRRMKHYIKKTEVSLGRGAEDIHVDIDLGREGRANKISRRQATIKMTEDGSFFIKNIGRHSIFVNGKEVMNKQHLKLSSGCLIEMRGMAFIFEVNQKSAVQYLINVSKRGG</sequence>
<reference evidence="2" key="1">
    <citation type="journal article" date="2023" name="Nat. Commun.">
        <title>Diploid and tetraploid genomes of Acorus and the evolution of monocots.</title>
        <authorList>
            <person name="Ma L."/>
            <person name="Liu K.W."/>
            <person name="Li Z."/>
            <person name="Hsiao Y.Y."/>
            <person name="Qi Y."/>
            <person name="Fu T."/>
            <person name="Tang G.D."/>
            <person name="Zhang D."/>
            <person name="Sun W.H."/>
            <person name="Liu D.K."/>
            <person name="Li Y."/>
            <person name="Chen G.Z."/>
            <person name="Liu X.D."/>
            <person name="Liao X.Y."/>
            <person name="Jiang Y.T."/>
            <person name="Yu X."/>
            <person name="Hao Y."/>
            <person name="Huang J."/>
            <person name="Zhao X.W."/>
            <person name="Ke S."/>
            <person name="Chen Y.Y."/>
            <person name="Wu W.L."/>
            <person name="Hsu J.L."/>
            <person name="Lin Y.F."/>
            <person name="Huang M.D."/>
            <person name="Li C.Y."/>
            <person name="Huang L."/>
            <person name="Wang Z.W."/>
            <person name="Zhao X."/>
            <person name="Zhong W.Y."/>
            <person name="Peng D.H."/>
            <person name="Ahmad S."/>
            <person name="Lan S."/>
            <person name="Zhang J.S."/>
            <person name="Tsai W.C."/>
            <person name="Van de Peer Y."/>
            <person name="Liu Z.J."/>
        </authorList>
    </citation>
    <scope>NUCLEOTIDE SEQUENCE</scope>
    <source>
        <strain evidence="2">SCP</strain>
    </source>
</reference>
<dbReference type="GO" id="GO:0045944">
    <property type="term" value="P:positive regulation of transcription by RNA polymerase II"/>
    <property type="evidence" value="ECO:0007669"/>
    <property type="project" value="TreeGrafter"/>
</dbReference>
<protein>
    <recommendedName>
        <fullName evidence="1">FHA domain-containing protein</fullName>
    </recommendedName>
</protein>
<dbReference type="InterPro" id="IPR025999">
    <property type="entry name" value="MCRS_N"/>
</dbReference>
<dbReference type="AlphaFoldDB" id="A0AAV9AFA1"/>
<name>A0AAV9AFA1_ACOGR</name>
<dbReference type="Pfam" id="PF13325">
    <property type="entry name" value="MCRS_N"/>
    <property type="match status" value="1"/>
</dbReference>
<evidence type="ECO:0000259" key="1">
    <source>
        <dbReference type="PROSITE" id="PS50006"/>
    </source>
</evidence>
<dbReference type="GO" id="GO:0031011">
    <property type="term" value="C:Ino80 complex"/>
    <property type="evidence" value="ECO:0007669"/>
    <property type="project" value="InterPro"/>
</dbReference>
<evidence type="ECO:0000313" key="3">
    <source>
        <dbReference type="Proteomes" id="UP001179952"/>
    </source>
</evidence>